<dbReference type="Gene3D" id="3.30.505.50">
    <property type="entry name" value="Sigma 54 modulation/S30EA ribosomal protein, C-terminal domain"/>
    <property type="match status" value="1"/>
</dbReference>
<dbReference type="InterPro" id="IPR003489">
    <property type="entry name" value="RHF/RaiA"/>
</dbReference>
<dbReference type="PANTHER" id="PTHR33231">
    <property type="entry name" value="30S RIBOSOMAL PROTEIN"/>
    <property type="match status" value="1"/>
</dbReference>
<dbReference type="InterPro" id="IPR050574">
    <property type="entry name" value="HPF/YfiA_ribosome-assoc"/>
</dbReference>
<dbReference type="GO" id="GO:0022627">
    <property type="term" value="C:cytosolic small ribosomal subunit"/>
    <property type="evidence" value="ECO:0007669"/>
    <property type="project" value="TreeGrafter"/>
</dbReference>
<accession>A0A2J7ZY63</accession>
<name>A0A2J7ZY63_9CHLO</name>
<reference evidence="3 4" key="1">
    <citation type="journal article" date="2017" name="Mol. Biol. Evol.">
        <title>The 4-celled Tetrabaena socialis nuclear genome reveals the essential components for genetic control of cell number at the origin of multicellularity in the volvocine lineage.</title>
        <authorList>
            <person name="Featherston J."/>
            <person name="Arakaki Y."/>
            <person name="Hanschen E.R."/>
            <person name="Ferris P.J."/>
            <person name="Michod R.E."/>
            <person name="Olson B.J.S.C."/>
            <person name="Nozaki H."/>
            <person name="Durand P.M."/>
        </authorList>
    </citation>
    <scope>NUCLEOTIDE SEQUENCE [LARGE SCALE GENOMIC DNA]</scope>
    <source>
        <strain evidence="3 4">NIES-571</strain>
    </source>
</reference>
<sequence>MAMALQHRMSQAVCRTQVAGRSSMSIARPAVVPSNSLAPSSGAVFAPFGTVTGLSRASVVAGSTPAAKASGATVRIIIQGRKLPVTEAIKLYVEDKVAKAIGNFAHTLKEVDVTLSARGGDTGTHGKKEQKAEVTIYTLRNGVVRVEDSEANLYAAIDLVCDKISRKLLRVKEKAIVKGKWPGRAGPKEDVEEEDFQEYIKEVKLETQLFDKEAELQQQFAELNKSYPATVMRSKTLVLDPITVEEAIEALEGVGHPFYVFREMASDTVQVVYKRESGGYGVILPTMRD</sequence>
<evidence type="ECO:0000259" key="2">
    <source>
        <dbReference type="Pfam" id="PF16321"/>
    </source>
</evidence>
<gene>
    <name evidence="3" type="ORF">TSOC_008543</name>
</gene>
<dbReference type="EMBL" id="PGGS01000323">
    <property type="protein sequence ID" value="PNH05214.1"/>
    <property type="molecule type" value="Genomic_DNA"/>
</dbReference>
<feature type="domain" description="Sigma 54 modulation/S30EA ribosomal protein C-terminal" evidence="2">
    <location>
        <begin position="229"/>
        <end position="282"/>
    </location>
</feature>
<comment type="caution">
    <text evidence="3">The sequence shown here is derived from an EMBL/GenBank/DDBJ whole genome shotgun (WGS) entry which is preliminary data.</text>
</comment>
<dbReference type="SUPFAM" id="SSF69754">
    <property type="entry name" value="Ribosome binding protein Y (YfiA homologue)"/>
    <property type="match status" value="1"/>
</dbReference>
<dbReference type="GO" id="GO:0045900">
    <property type="term" value="P:negative regulation of translational elongation"/>
    <property type="evidence" value="ECO:0007669"/>
    <property type="project" value="TreeGrafter"/>
</dbReference>
<dbReference type="NCBIfam" id="TIGR00741">
    <property type="entry name" value="yfiA"/>
    <property type="match status" value="1"/>
</dbReference>
<dbReference type="GO" id="GO:0043024">
    <property type="term" value="F:ribosomal small subunit binding"/>
    <property type="evidence" value="ECO:0007669"/>
    <property type="project" value="TreeGrafter"/>
</dbReference>
<dbReference type="PANTHER" id="PTHR33231:SF1">
    <property type="entry name" value="30S RIBOSOMAL PROTEIN"/>
    <property type="match status" value="1"/>
</dbReference>
<dbReference type="OrthoDB" id="10253151at2759"/>
<keyword evidence="1" id="KW-0810">Translation regulation</keyword>
<dbReference type="Proteomes" id="UP000236333">
    <property type="component" value="Unassembled WGS sequence"/>
</dbReference>
<dbReference type="AlphaFoldDB" id="A0A2J7ZY63"/>
<proteinExistence type="predicted"/>
<keyword evidence="4" id="KW-1185">Reference proteome</keyword>
<dbReference type="InterPro" id="IPR036567">
    <property type="entry name" value="RHF-like"/>
</dbReference>
<dbReference type="Pfam" id="PF02482">
    <property type="entry name" value="Ribosomal_S30AE"/>
    <property type="match status" value="1"/>
</dbReference>
<evidence type="ECO:0000256" key="1">
    <source>
        <dbReference type="ARBA" id="ARBA00022845"/>
    </source>
</evidence>
<organism evidence="3 4">
    <name type="scientific">Tetrabaena socialis</name>
    <dbReference type="NCBI Taxonomy" id="47790"/>
    <lineage>
        <taxon>Eukaryota</taxon>
        <taxon>Viridiplantae</taxon>
        <taxon>Chlorophyta</taxon>
        <taxon>core chlorophytes</taxon>
        <taxon>Chlorophyceae</taxon>
        <taxon>CS clade</taxon>
        <taxon>Chlamydomonadales</taxon>
        <taxon>Tetrabaenaceae</taxon>
        <taxon>Tetrabaena</taxon>
    </lineage>
</organism>
<dbReference type="InterPro" id="IPR032528">
    <property type="entry name" value="Ribosom_S30AE_C"/>
</dbReference>
<dbReference type="Gene3D" id="3.30.160.100">
    <property type="entry name" value="Ribosome hibernation promotion factor-like"/>
    <property type="match status" value="1"/>
</dbReference>
<evidence type="ECO:0000313" key="4">
    <source>
        <dbReference type="Proteomes" id="UP000236333"/>
    </source>
</evidence>
<dbReference type="Pfam" id="PF16321">
    <property type="entry name" value="Ribosom_S30AE_C"/>
    <property type="match status" value="1"/>
</dbReference>
<protein>
    <submittedName>
        <fullName evidence="3">Ribosome-binding factor PSRP1, chloroplastic</fullName>
    </submittedName>
</protein>
<dbReference type="CDD" id="cd00552">
    <property type="entry name" value="RaiA"/>
    <property type="match status" value="1"/>
</dbReference>
<dbReference type="InterPro" id="IPR038416">
    <property type="entry name" value="Ribosom_S30AE_C_sf"/>
</dbReference>
<evidence type="ECO:0000313" key="3">
    <source>
        <dbReference type="EMBL" id="PNH05214.1"/>
    </source>
</evidence>